<gene>
    <name evidence="3" type="ORF">SADFL11_4933</name>
</gene>
<keyword evidence="1" id="KW-1133">Transmembrane helix</keyword>
<evidence type="ECO:0000259" key="2">
    <source>
        <dbReference type="Pfam" id="PF13387"/>
    </source>
</evidence>
<keyword evidence="1" id="KW-0472">Membrane</keyword>
<dbReference type="Pfam" id="PF13387">
    <property type="entry name" value="Lnb_N"/>
    <property type="match status" value="1"/>
</dbReference>
<evidence type="ECO:0000313" key="3">
    <source>
        <dbReference type="EMBL" id="EEE47644.2"/>
    </source>
</evidence>
<protein>
    <recommendedName>
        <fullName evidence="2">Lnb N-terminal periplasmic domain-containing protein</fullName>
    </recommendedName>
</protein>
<feature type="domain" description="Lnb N-terminal periplasmic" evidence="2">
    <location>
        <begin position="120"/>
        <end position="276"/>
    </location>
</feature>
<sequence>MFATLFRVMLGLSVLLAALYASAASYYWLGWPDAVRIGLAIFITPVIAIAWFLPGDRGIWRRSVSIIALAVFFIAYAGKTPYPQTFVPLHAKVAGVAFDGSRVTITNFRDAVHPIGAPAEPRWITRSFDLADLVGAQFVLQPFGNSLATVHVMTSFEFADGDHLAVSFEARRTSWDKFDPLAGFFRHDQLYAVLGTERDLFWKRLAHVPPNDLYVFEITRSDAEIRAYLRRLLEFASSLQEQPQFYSTISESCFTTLLNLMPRLEKVVPWYDLRRWVPGASVGLFQELGLVDSSVPTEQLVIRQKLVNGVRPPWEFATSNEWSDHFRSKIGAP</sequence>
<organism evidence="3 4">
    <name type="scientific">Roseibium alexandrii (strain DSM 17067 / NCIMB 14079 / DFL-11)</name>
    <name type="common">Labrenzia alexandrii</name>
    <dbReference type="NCBI Taxonomy" id="244592"/>
    <lineage>
        <taxon>Bacteria</taxon>
        <taxon>Pseudomonadati</taxon>
        <taxon>Pseudomonadota</taxon>
        <taxon>Alphaproteobacteria</taxon>
        <taxon>Hyphomicrobiales</taxon>
        <taxon>Stappiaceae</taxon>
        <taxon>Roseibium</taxon>
    </lineage>
</organism>
<reference evidence="3 4" key="2">
    <citation type="submission" date="2013-04" db="EMBL/GenBank/DDBJ databases">
        <authorList>
            <person name="Fiebig A."/>
            <person name="Pradella S."/>
            <person name="Wagner-Doebler I."/>
        </authorList>
    </citation>
    <scope>NUCLEOTIDE SEQUENCE [LARGE SCALE GENOMIC DNA]</scope>
    <source>
        <strain evidence="4">DSM 17067 / NCIMB 14079 / DFL-11</strain>
    </source>
</reference>
<dbReference type="Proteomes" id="UP000004703">
    <property type="component" value="Chromosome"/>
</dbReference>
<dbReference type="RefSeq" id="WP_040451955.1">
    <property type="nucleotide sequence ID" value="NZ_CM011002.1"/>
</dbReference>
<feature type="transmembrane region" description="Helical" evidence="1">
    <location>
        <begin position="60"/>
        <end position="78"/>
    </location>
</feature>
<feature type="transmembrane region" description="Helical" evidence="1">
    <location>
        <begin position="33"/>
        <end position="53"/>
    </location>
</feature>
<name>A0A5E8H6M6_ROSAD</name>
<proteinExistence type="predicted"/>
<dbReference type="EMBL" id="ACCU02000003">
    <property type="protein sequence ID" value="EEE47644.2"/>
    <property type="molecule type" value="Genomic_DNA"/>
</dbReference>
<evidence type="ECO:0000256" key="1">
    <source>
        <dbReference type="SAM" id="Phobius"/>
    </source>
</evidence>
<dbReference type="InterPro" id="IPR025178">
    <property type="entry name" value="Lnb_N"/>
</dbReference>
<comment type="caution">
    <text evidence="3">The sequence shown here is derived from an EMBL/GenBank/DDBJ whole genome shotgun (WGS) entry which is preliminary data.</text>
</comment>
<accession>A0A5E8H6M6</accession>
<evidence type="ECO:0000313" key="4">
    <source>
        <dbReference type="Proteomes" id="UP000004703"/>
    </source>
</evidence>
<reference evidence="3 4" key="1">
    <citation type="submission" date="2008-01" db="EMBL/GenBank/DDBJ databases">
        <authorList>
            <person name="Wagner-Dobler I."/>
            <person name="Ferriera S."/>
            <person name="Johnson J."/>
            <person name="Kravitz S."/>
            <person name="Beeson K."/>
            <person name="Sutton G."/>
            <person name="Rogers Y.-H."/>
            <person name="Friedman R."/>
            <person name="Frazier M."/>
            <person name="Venter J.C."/>
        </authorList>
    </citation>
    <scope>NUCLEOTIDE SEQUENCE [LARGE SCALE GENOMIC DNA]</scope>
    <source>
        <strain evidence="4">DSM 17067 / NCIMB 14079 / DFL-11</strain>
    </source>
</reference>
<keyword evidence="1" id="KW-0812">Transmembrane</keyword>
<dbReference type="AlphaFoldDB" id="A0A5E8H6M6"/>